<keyword evidence="3" id="KW-1185">Reference proteome</keyword>
<sequence>MTVHSGVGATVDRDRGDTARTDTPLRQTARDWVVMCSGIPWRGGAHRQHALAHELAVDRRVLFVDPPDPRPRRGLVVTPVGLNVWHATVPVAMPAHRHVAAANAMVRRCAAGALRGWLDERPGRRVLWIDEDLAAPMIGGLDEAAVVYDATDLDWTFAGRWHRRRRREAWDRAVGAADLVLASSAALPSRLPRTRGPVVVLPNGCDLRRFSPVGPVRRLTATGPVLGYVGTVDERTFDGHLVSEVARMRPQWTFVLAGPSTRGARALLRRLPNVRLPGPVAFDHVPALLRGCDVGLIPYRVGGRADHTHPKKFFEYLALGKPVVATPLPALVKRPGPVRIAAGPEAFAAAVAEALRDSRVGQRRAAAARNSWTNRGKRLRGLLDGLLP</sequence>
<feature type="compositionally biased region" description="Basic and acidic residues" evidence="1">
    <location>
        <begin position="11"/>
        <end position="20"/>
    </location>
</feature>
<dbReference type="Gene3D" id="3.40.50.2000">
    <property type="entry name" value="Glycogen Phosphorylase B"/>
    <property type="match status" value="2"/>
</dbReference>
<name>A0A8J4DTC0_9ACTN</name>
<feature type="region of interest" description="Disordered" evidence="1">
    <location>
        <begin position="1"/>
        <end position="24"/>
    </location>
</feature>
<evidence type="ECO:0000256" key="1">
    <source>
        <dbReference type="SAM" id="MobiDB-lite"/>
    </source>
</evidence>
<organism evidence="2 3">
    <name type="scientific">Virgisporangium aliadipatigenens</name>
    <dbReference type="NCBI Taxonomy" id="741659"/>
    <lineage>
        <taxon>Bacteria</taxon>
        <taxon>Bacillati</taxon>
        <taxon>Actinomycetota</taxon>
        <taxon>Actinomycetes</taxon>
        <taxon>Micromonosporales</taxon>
        <taxon>Micromonosporaceae</taxon>
        <taxon>Virgisporangium</taxon>
    </lineage>
</organism>
<dbReference type="RefSeq" id="WP_203902557.1">
    <property type="nucleotide sequence ID" value="NZ_BOPF01000024.1"/>
</dbReference>
<dbReference type="Pfam" id="PF13692">
    <property type="entry name" value="Glyco_trans_1_4"/>
    <property type="match status" value="1"/>
</dbReference>
<evidence type="ECO:0000313" key="3">
    <source>
        <dbReference type="Proteomes" id="UP000619260"/>
    </source>
</evidence>
<dbReference type="PANTHER" id="PTHR12526">
    <property type="entry name" value="GLYCOSYLTRANSFERASE"/>
    <property type="match status" value="1"/>
</dbReference>
<dbReference type="SUPFAM" id="SSF53756">
    <property type="entry name" value="UDP-Glycosyltransferase/glycogen phosphorylase"/>
    <property type="match status" value="1"/>
</dbReference>
<gene>
    <name evidence="2" type="ORF">Val02_59770</name>
</gene>
<dbReference type="Proteomes" id="UP000619260">
    <property type="component" value="Unassembled WGS sequence"/>
</dbReference>
<dbReference type="EMBL" id="BOPF01000024">
    <property type="protein sequence ID" value="GIJ49091.1"/>
    <property type="molecule type" value="Genomic_DNA"/>
</dbReference>
<dbReference type="AlphaFoldDB" id="A0A8J4DTC0"/>
<protein>
    <recommendedName>
        <fullName evidence="4">Glycosyltransferase</fullName>
    </recommendedName>
</protein>
<evidence type="ECO:0008006" key="4">
    <source>
        <dbReference type="Google" id="ProtNLM"/>
    </source>
</evidence>
<evidence type="ECO:0000313" key="2">
    <source>
        <dbReference type="EMBL" id="GIJ49091.1"/>
    </source>
</evidence>
<reference evidence="2" key="1">
    <citation type="submission" date="2021-01" db="EMBL/GenBank/DDBJ databases">
        <title>Whole genome shotgun sequence of Virgisporangium aliadipatigenens NBRC 105644.</title>
        <authorList>
            <person name="Komaki H."/>
            <person name="Tamura T."/>
        </authorList>
    </citation>
    <scope>NUCLEOTIDE SEQUENCE</scope>
    <source>
        <strain evidence="2">NBRC 105644</strain>
    </source>
</reference>
<proteinExistence type="predicted"/>
<comment type="caution">
    <text evidence="2">The sequence shown here is derived from an EMBL/GenBank/DDBJ whole genome shotgun (WGS) entry which is preliminary data.</text>
</comment>
<accession>A0A8J4DTC0</accession>